<organism evidence="6 7">
    <name type="scientific">Calycina marina</name>
    <dbReference type="NCBI Taxonomy" id="1763456"/>
    <lineage>
        <taxon>Eukaryota</taxon>
        <taxon>Fungi</taxon>
        <taxon>Dikarya</taxon>
        <taxon>Ascomycota</taxon>
        <taxon>Pezizomycotina</taxon>
        <taxon>Leotiomycetes</taxon>
        <taxon>Helotiales</taxon>
        <taxon>Pezizellaceae</taxon>
        <taxon>Calycina</taxon>
    </lineage>
</organism>
<comment type="subcellular location">
    <subcellularLocation>
        <location evidence="4">Membrane</location>
        <topology evidence="4">Multi-pass membrane protein</topology>
    </subcellularLocation>
</comment>
<dbReference type="PANTHER" id="PTHR39136:SF1">
    <property type="entry name" value="ALTERED INHERITANCE OF MITOCHONDRIA PROTEIN 11"/>
    <property type="match status" value="1"/>
</dbReference>
<keyword evidence="3 4" id="KW-0472">Membrane</keyword>
<dbReference type="PANTHER" id="PTHR39136">
    <property type="entry name" value="ALTERED INHERITANCE OF MITOCHONDRIA PROTEIN 11"/>
    <property type="match status" value="1"/>
</dbReference>
<evidence type="ECO:0000313" key="6">
    <source>
        <dbReference type="EMBL" id="KAG9244823.1"/>
    </source>
</evidence>
<evidence type="ECO:0000256" key="3">
    <source>
        <dbReference type="ARBA" id="ARBA00023136"/>
    </source>
</evidence>
<protein>
    <recommendedName>
        <fullName evidence="4">Altered inheritance of mitochondria protein 11</fullName>
    </recommendedName>
</protein>
<keyword evidence="1 4" id="KW-0812">Transmembrane</keyword>
<proteinExistence type="inferred from homology"/>
<evidence type="ECO:0000256" key="1">
    <source>
        <dbReference type="ARBA" id="ARBA00022692"/>
    </source>
</evidence>
<comment type="caution">
    <text evidence="6">The sequence shown here is derived from an EMBL/GenBank/DDBJ whole genome shotgun (WGS) entry which is preliminary data.</text>
</comment>
<evidence type="ECO:0000256" key="2">
    <source>
        <dbReference type="ARBA" id="ARBA00022989"/>
    </source>
</evidence>
<accession>A0A9P7Z3A9</accession>
<name>A0A9P7Z3A9_9HELO</name>
<feature type="transmembrane region" description="Helical" evidence="4">
    <location>
        <begin position="28"/>
        <end position="48"/>
    </location>
</feature>
<dbReference type="EMBL" id="MU253881">
    <property type="protein sequence ID" value="KAG9244823.1"/>
    <property type="molecule type" value="Genomic_DNA"/>
</dbReference>
<comment type="similarity">
    <text evidence="4">Belongs to the AIM11 family.</text>
</comment>
<dbReference type="Proteomes" id="UP000887226">
    <property type="component" value="Unassembled WGS sequence"/>
</dbReference>
<dbReference type="AlphaFoldDB" id="A0A9P7Z3A9"/>
<feature type="region of interest" description="Disordered" evidence="5">
    <location>
        <begin position="1"/>
        <end position="21"/>
    </location>
</feature>
<evidence type="ECO:0000256" key="5">
    <source>
        <dbReference type="SAM" id="MobiDB-lite"/>
    </source>
</evidence>
<sequence length="185" mass="20658">MRDSANSPQALTSTNKQGSQSFFSPRSIRQLTLVGAGAGFVLLTSFITRRALVRRYKQSIPKFYNQSHGGKGNEVNGALEALDAFTIATINVTSISIYLVGAGLWAFDVSSLQEMRGRIRRRMGLDQQRQNTTIEDEIEEWFASVMREKKDNKDVQSVENVSLILGKVAEKERLAKEAKERGDQS</sequence>
<dbReference type="InterPro" id="IPR038814">
    <property type="entry name" value="AIM11"/>
</dbReference>
<gene>
    <name evidence="4" type="primary">AIM11</name>
    <name evidence="6" type="ORF">BJ878DRAFT_51297</name>
</gene>
<evidence type="ECO:0000256" key="4">
    <source>
        <dbReference type="RuleBase" id="RU367098"/>
    </source>
</evidence>
<reference evidence="6" key="1">
    <citation type="journal article" date="2021" name="IMA Fungus">
        <title>Genomic characterization of three marine fungi, including Emericellopsis atlantica sp. nov. with signatures of a generalist lifestyle and marine biomass degradation.</title>
        <authorList>
            <person name="Hagestad O.C."/>
            <person name="Hou L."/>
            <person name="Andersen J.H."/>
            <person name="Hansen E.H."/>
            <person name="Altermark B."/>
            <person name="Li C."/>
            <person name="Kuhnert E."/>
            <person name="Cox R.J."/>
            <person name="Crous P.W."/>
            <person name="Spatafora J.W."/>
            <person name="Lail K."/>
            <person name="Amirebrahimi M."/>
            <person name="Lipzen A."/>
            <person name="Pangilinan J."/>
            <person name="Andreopoulos W."/>
            <person name="Hayes R.D."/>
            <person name="Ng V."/>
            <person name="Grigoriev I.V."/>
            <person name="Jackson S.A."/>
            <person name="Sutton T.D.S."/>
            <person name="Dobson A.D.W."/>
            <person name="Rama T."/>
        </authorList>
    </citation>
    <scope>NUCLEOTIDE SEQUENCE</scope>
    <source>
        <strain evidence="6">TRa3180A</strain>
    </source>
</reference>
<dbReference type="GO" id="GO:0016020">
    <property type="term" value="C:membrane"/>
    <property type="evidence" value="ECO:0007669"/>
    <property type="project" value="UniProtKB-SubCell"/>
</dbReference>
<keyword evidence="2 4" id="KW-1133">Transmembrane helix</keyword>
<dbReference type="GO" id="GO:0005739">
    <property type="term" value="C:mitochondrion"/>
    <property type="evidence" value="ECO:0007669"/>
    <property type="project" value="TreeGrafter"/>
</dbReference>
<dbReference type="OrthoDB" id="3558022at2759"/>
<keyword evidence="7" id="KW-1185">Reference proteome</keyword>
<evidence type="ECO:0000313" key="7">
    <source>
        <dbReference type="Proteomes" id="UP000887226"/>
    </source>
</evidence>